<dbReference type="PANTHER" id="PTHR39479:SF2">
    <property type="entry name" value="2-OXOADIPATE DIOXYGENASE_DECARBOXYLASE"/>
    <property type="match status" value="1"/>
</dbReference>
<keyword evidence="10" id="KW-1185">Reference proteome</keyword>
<dbReference type="SMART" id="SM01150">
    <property type="entry name" value="DUF1338"/>
    <property type="match status" value="1"/>
</dbReference>
<dbReference type="RefSeq" id="WP_240717787.1">
    <property type="nucleotide sequence ID" value="NZ_JAKVTW010000004.1"/>
</dbReference>
<sequence>MSDYFYSADRIRDRFSQAMSDMYQQEVPQYGTLLSLVAEVNQEVIERDTSLATALSSTGEMTRLHVERHGAIRVGSPAELSLLRRMFAVMGMFPVGYYDLSVAGVPVHATAFRPIDDEALTLNPFRLFTSLLRLELIANDELREQAAAIIASREIVTPQAVTLIERFEVQGGLNEAEAKAFVIEALETFRWHRDATVDLATYQALHHEHRLIADVVCFRGPHINHLTPRTLDIDEVQRRMPASGITPKAIIEGPPRRHCPILLRQTSFKALEESIYFADEAEGQHTARFGEIEQRGVALTRKGRTLYDQLLAASRQGEPSTSNANHQAHLAQAFVEFPDDQEVLRREGLAFFHYRVAPGAKADIGSTDNIEQLLAAGVLVAIPMIYEDFLPVSAAGIFQSNLGDGTQDEYSSQSSQQAFELALGAPVTDEIALYEHRQENSLKQALAELRGV</sequence>
<evidence type="ECO:0000256" key="8">
    <source>
        <dbReference type="ARBA" id="ARBA00035045"/>
    </source>
</evidence>
<dbReference type="EMBL" id="JAKVTW010000004">
    <property type="protein sequence ID" value="MCH4811410.1"/>
    <property type="molecule type" value="Genomic_DNA"/>
</dbReference>
<dbReference type="CDD" id="cd16348">
    <property type="entry name" value="VOC_YdcJ_like"/>
    <property type="match status" value="1"/>
</dbReference>
<evidence type="ECO:0000313" key="9">
    <source>
        <dbReference type="EMBL" id="MCH4811410.1"/>
    </source>
</evidence>
<keyword evidence="4" id="KW-0408">Iron</keyword>
<dbReference type="PANTHER" id="PTHR39479">
    <property type="match status" value="1"/>
</dbReference>
<keyword evidence="3" id="KW-0560">Oxidoreductase</keyword>
<accession>A0ABS9S5L7</accession>
<evidence type="ECO:0000256" key="7">
    <source>
        <dbReference type="ARBA" id="ARBA00035034"/>
    </source>
</evidence>
<dbReference type="Gene3D" id="3.10.180.80">
    <property type="entry name" value="Uncharacterised protein PF07063, DUF1338"/>
    <property type="match status" value="1"/>
</dbReference>
<gene>
    <name evidence="9" type="ORF">MLE19_08715</name>
</gene>
<comment type="similarity">
    <text evidence="5">Belongs to the 2-oxoadipate dioxygenase/decarboxylase family.</text>
</comment>
<keyword evidence="2" id="KW-0223">Dioxygenase</keyword>
<evidence type="ECO:0000256" key="5">
    <source>
        <dbReference type="ARBA" id="ARBA00035013"/>
    </source>
</evidence>
<evidence type="ECO:0000313" key="10">
    <source>
        <dbReference type="Proteomes" id="UP001320609"/>
    </source>
</evidence>
<organism evidence="9 10">
    <name type="scientific">Vreelandella neptunia</name>
    <dbReference type="NCBI Taxonomy" id="115551"/>
    <lineage>
        <taxon>Bacteria</taxon>
        <taxon>Pseudomonadati</taxon>
        <taxon>Pseudomonadota</taxon>
        <taxon>Gammaproteobacteria</taxon>
        <taxon>Oceanospirillales</taxon>
        <taxon>Halomonadaceae</taxon>
        <taxon>Vreelandella</taxon>
    </lineage>
</organism>
<dbReference type="EC" id="1.13.11.93" evidence="6"/>
<dbReference type="Proteomes" id="UP001320609">
    <property type="component" value="Unassembled WGS sequence"/>
</dbReference>
<evidence type="ECO:0000256" key="1">
    <source>
        <dbReference type="ARBA" id="ARBA00001954"/>
    </source>
</evidence>
<evidence type="ECO:0000256" key="4">
    <source>
        <dbReference type="ARBA" id="ARBA00023004"/>
    </source>
</evidence>
<evidence type="ECO:0000256" key="2">
    <source>
        <dbReference type="ARBA" id="ARBA00022964"/>
    </source>
</evidence>
<evidence type="ECO:0000256" key="6">
    <source>
        <dbReference type="ARBA" id="ARBA00035023"/>
    </source>
</evidence>
<proteinExistence type="inferred from homology"/>
<protein>
    <recommendedName>
        <fullName evidence="7">2-oxoadipate dioxygenase/decarboxylase</fullName>
        <ecNumber evidence="6">1.13.11.93</ecNumber>
    </recommendedName>
    <alternativeName>
        <fullName evidence="8">2-hydroxyglutarate synthase</fullName>
    </alternativeName>
</protein>
<reference evidence="9 10" key="1">
    <citation type="submission" date="2022-03" db="EMBL/GenBank/DDBJ databases">
        <title>Genomic signatures underlying metal tolerance in selected Arctic bacterial isolates.</title>
        <authorList>
            <person name="Thomas F.A."/>
            <person name="Venkatachalam S."/>
            <person name="Krishnan K.P."/>
        </authorList>
    </citation>
    <scope>NUCLEOTIDE SEQUENCE [LARGE SCALE GENOMIC DNA]</scope>
    <source>
        <strain evidence="9 10">HM116</strain>
    </source>
</reference>
<comment type="cofactor">
    <cofactor evidence="1">
        <name>Fe(2+)</name>
        <dbReference type="ChEBI" id="CHEBI:29033"/>
    </cofactor>
</comment>
<dbReference type="InterPro" id="IPR047869">
    <property type="entry name" value="YdcJ_bac-like"/>
</dbReference>
<evidence type="ECO:0000256" key="3">
    <source>
        <dbReference type="ARBA" id="ARBA00023002"/>
    </source>
</evidence>
<name>A0ABS9S5L7_9GAMM</name>
<dbReference type="Pfam" id="PF07063">
    <property type="entry name" value="HGLS"/>
    <property type="match status" value="1"/>
</dbReference>
<comment type="caution">
    <text evidence="9">The sequence shown here is derived from an EMBL/GenBank/DDBJ whole genome shotgun (WGS) entry which is preliminary data.</text>
</comment>
<dbReference type="InterPro" id="IPR009770">
    <property type="entry name" value="HGLS"/>
</dbReference>